<dbReference type="InterPro" id="IPR007831">
    <property type="entry name" value="T2SS_GspE_N"/>
</dbReference>
<sequence>MTDQELLQEIQKAGLLDQVISEKVKKDALLSGKSVETILITDRLVDDVRVAEVKSKMLGIPYKKIDPEIITEELLTLVPEETARTYEAIPIAKKDNLLIVGMLHPDNPKAQEALRFIARNEHLNLGVYLMSFSDWKGALRKYSPYRTELERAVQQLNIKSGKSGRKIIHLEEGGEGEEAPIIKIVADTFKEALASRASDIHIEPMEHYLRVRFRIDGDLREVASLPVELSQPVVSRVKVISSLKIDESRIPQGGRFRTRVSDRDIDFRVATFPTPLGEKMAIRVLDPRAGLKKLESLGFRYRNLDVLNAALEKPYGMILATGPTGSGKTTTLYAILQTINKENVNIVSLEDPVEYFVEGINQSQVRPEIGYDFASGLRQILRQDPDVLMVGEIRDSETAGLAVQAALTGHVVLSSLHTNNSAGVIPRLIDMKVEPFLLPVSLNIMMSQRLVGELCQNCKTSDDPVPDVLEIIRRAMASLSKEVRDKYPEPYKVYHARGCAQCKGKGIVGRISLHEVFEMTPEVEEIIVSGPTLQKLTEEAKRQGMITLRQDGVLNALEGKVLIEEVVRGTQEI</sequence>
<evidence type="ECO:0000313" key="5">
    <source>
        <dbReference type="EMBL" id="OGZ52753.1"/>
    </source>
</evidence>
<evidence type="ECO:0000313" key="6">
    <source>
        <dbReference type="Proteomes" id="UP000179106"/>
    </source>
</evidence>
<dbReference type="PANTHER" id="PTHR30258:SF1">
    <property type="entry name" value="PROTEIN TRANSPORT PROTEIN HOFB HOMOLOG"/>
    <property type="match status" value="1"/>
</dbReference>
<gene>
    <name evidence="5" type="ORF">A3B25_00980</name>
</gene>
<dbReference type="EMBL" id="MHNW01000040">
    <property type="protein sequence ID" value="OGZ52753.1"/>
    <property type="molecule type" value="Genomic_DNA"/>
</dbReference>
<comment type="similarity">
    <text evidence="1">Belongs to the GSP E family.</text>
</comment>
<dbReference type="InterPro" id="IPR003593">
    <property type="entry name" value="AAA+_ATPase"/>
</dbReference>
<dbReference type="SMART" id="SM00382">
    <property type="entry name" value="AAA"/>
    <property type="match status" value="1"/>
</dbReference>
<dbReference type="InterPro" id="IPR037257">
    <property type="entry name" value="T2SS_E_N_sf"/>
</dbReference>
<evidence type="ECO:0000256" key="3">
    <source>
        <dbReference type="ARBA" id="ARBA00022840"/>
    </source>
</evidence>
<dbReference type="Pfam" id="PF05157">
    <property type="entry name" value="MshEN"/>
    <property type="match status" value="1"/>
</dbReference>
<dbReference type="Gene3D" id="3.30.450.90">
    <property type="match status" value="1"/>
</dbReference>
<dbReference type="SUPFAM" id="SSF160246">
    <property type="entry name" value="EspE N-terminal domain-like"/>
    <property type="match status" value="1"/>
</dbReference>
<organism evidence="5 6">
    <name type="scientific">Candidatus Ryanbacteria bacterium RIFCSPLOWO2_01_FULL_48_26</name>
    <dbReference type="NCBI Taxonomy" id="1802126"/>
    <lineage>
        <taxon>Bacteria</taxon>
        <taxon>Candidatus Ryaniibacteriota</taxon>
    </lineage>
</organism>
<evidence type="ECO:0000259" key="4">
    <source>
        <dbReference type="PROSITE" id="PS00662"/>
    </source>
</evidence>
<dbReference type="InterPro" id="IPR027417">
    <property type="entry name" value="P-loop_NTPase"/>
</dbReference>
<dbReference type="SUPFAM" id="SSF52540">
    <property type="entry name" value="P-loop containing nucleoside triphosphate hydrolases"/>
    <property type="match status" value="1"/>
</dbReference>
<feature type="domain" description="Bacterial type II secretion system protein E" evidence="4">
    <location>
        <begin position="381"/>
        <end position="395"/>
    </location>
</feature>
<accession>A0A1G2GRB9</accession>
<keyword evidence="2" id="KW-0547">Nucleotide-binding</keyword>
<dbReference type="InterPro" id="IPR001482">
    <property type="entry name" value="T2SS/T4SS_dom"/>
</dbReference>
<dbReference type="PANTHER" id="PTHR30258">
    <property type="entry name" value="TYPE II SECRETION SYSTEM PROTEIN GSPE-RELATED"/>
    <property type="match status" value="1"/>
</dbReference>
<evidence type="ECO:0000256" key="1">
    <source>
        <dbReference type="ARBA" id="ARBA00006611"/>
    </source>
</evidence>
<dbReference type="GO" id="GO:0005886">
    <property type="term" value="C:plasma membrane"/>
    <property type="evidence" value="ECO:0007669"/>
    <property type="project" value="TreeGrafter"/>
</dbReference>
<dbReference type="GO" id="GO:0016887">
    <property type="term" value="F:ATP hydrolysis activity"/>
    <property type="evidence" value="ECO:0007669"/>
    <property type="project" value="TreeGrafter"/>
</dbReference>
<comment type="caution">
    <text evidence="5">The sequence shown here is derived from an EMBL/GenBank/DDBJ whole genome shotgun (WGS) entry which is preliminary data.</text>
</comment>
<protein>
    <recommendedName>
        <fullName evidence="4">Bacterial type II secretion system protein E domain-containing protein</fullName>
    </recommendedName>
</protein>
<dbReference type="Gene3D" id="3.40.50.300">
    <property type="entry name" value="P-loop containing nucleotide triphosphate hydrolases"/>
    <property type="match status" value="1"/>
</dbReference>
<proteinExistence type="inferred from homology"/>
<dbReference type="Pfam" id="PF00437">
    <property type="entry name" value="T2SSE"/>
    <property type="match status" value="1"/>
</dbReference>
<evidence type="ECO:0000256" key="2">
    <source>
        <dbReference type="ARBA" id="ARBA00022741"/>
    </source>
</evidence>
<dbReference type="AlphaFoldDB" id="A0A1G2GRB9"/>
<name>A0A1G2GRB9_9BACT</name>
<reference evidence="5 6" key="1">
    <citation type="journal article" date="2016" name="Nat. Commun.">
        <title>Thousands of microbial genomes shed light on interconnected biogeochemical processes in an aquifer system.</title>
        <authorList>
            <person name="Anantharaman K."/>
            <person name="Brown C.T."/>
            <person name="Hug L.A."/>
            <person name="Sharon I."/>
            <person name="Castelle C.J."/>
            <person name="Probst A.J."/>
            <person name="Thomas B.C."/>
            <person name="Singh A."/>
            <person name="Wilkins M.J."/>
            <person name="Karaoz U."/>
            <person name="Brodie E.L."/>
            <person name="Williams K.H."/>
            <person name="Hubbard S.S."/>
            <person name="Banfield J.F."/>
        </authorList>
    </citation>
    <scope>NUCLEOTIDE SEQUENCE [LARGE SCALE GENOMIC DNA]</scope>
</reference>
<dbReference type="Proteomes" id="UP000179106">
    <property type="component" value="Unassembled WGS sequence"/>
</dbReference>
<keyword evidence="3" id="KW-0067">ATP-binding</keyword>
<dbReference type="Gene3D" id="3.30.300.160">
    <property type="entry name" value="Type II secretion system, protein E, N-terminal domain"/>
    <property type="match status" value="1"/>
</dbReference>
<dbReference type="CDD" id="cd01129">
    <property type="entry name" value="PulE-GspE-like"/>
    <property type="match status" value="1"/>
</dbReference>
<dbReference type="STRING" id="1802126.A3B25_00980"/>
<dbReference type="GO" id="GO:0005524">
    <property type="term" value="F:ATP binding"/>
    <property type="evidence" value="ECO:0007669"/>
    <property type="project" value="UniProtKB-KW"/>
</dbReference>
<dbReference type="PROSITE" id="PS00662">
    <property type="entry name" value="T2SP_E"/>
    <property type="match status" value="1"/>
</dbReference>